<comment type="caution">
    <text evidence="3">The sequence shown here is derived from an EMBL/GenBank/DDBJ whole genome shotgun (WGS) entry which is preliminary data.</text>
</comment>
<dbReference type="AlphaFoldDB" id="A0AAV6VVI2"/>
<evidence type="ECO:0000313" key="4">
    <source>
        <dbReference type="Proteomes" id="UP000827092"/>
    </source>
</evidence>
<dbReference type="Proteomes" id="UP000827092">
    <property type="component" value="Unassembled WGS sequence"/>
</dbReference>
<gene>
    <name evidence="3" type="ORF">JTE90_009343</name>
</gene>
<evidence type="ECO:0000313" key="3">
    <source>
        <dbReference type="EMBL" id="KAG8199496.1"/>
    </source>
</evidence>
<feature type="signal peptide" evidence="1">
    <location>
        <begin position="1"/>
        <end position="21"/>
    </location>
</feature>
<dbReference type="Pfam" id="PF07699">
    <property type="entry name" value="Ephrin_rec_like"/>
    <property type="match status" value="1"/>
</dbReference>
<organism evidence="3 4">
    <name type="scientific">Oedothorax gibbosus</name>
    <dbReference type="NCBI Taxonomy" id="931172"/>
    <lineage>
        <taxon>Eukaryota</taxon>
        <taxon>Metazoa</taxon>
        <taxon>Ecdysozoa</taxon>
        <taxon>Arthropoda</taxon>
        <taxon>Chelicerata</taxon>
        <taxon>Arachnida</taxon>
        <taxon>Araneae</taxon>
        <taxon>Araneomorphae</taxon>
        <taxon>Entelegynae</taxon>
        <taxon>Araneoidea</taxon>
        <taxon>Linyphiidae</taxon>
        <taxon>Erigoninae</taxon>
        <taxon>Oedothorax</taxon>
    </lineage>
</organism>
<feature type="domain" description="Tyrosine-protein kinase ephrin type A/B receptor-like" evidence="2">
    <location>
        <begin position="171"/>
        <end position="218"/>
    </location>
</feature>
<reference evidence="3 4" key="1">
    <citation type="journal article" date="2022" name="Nat. Ecol. Evol.">
        <title>A masculinizing supergene underlies an exaggerated male reproductive morph in a spider.</title>
        <authorList>
            <person name="Hendrickx F."/>
            <person name="De Corte Z."/>
            <person name="Sonet G."/>
            <person name="Van Belleghem S.M."/>
            <person name="Kostlbacher S."/>
            <person name="Vangestel C."/>
        </authorList>
    </citation>
    <scope>NUCLEOTIDE SEQUENCE [LARGE SCALE GENOMIC DNA]</scope>
    <source>
        <strain evidence="3">W744_W776</strain>
    </source>
</reference>
<proteinExistence type="predicted"/>
<feature type="chain" id="PRO_5043854488" description="Tyrosine-protein kinase ephrin type A/B receptor-like domain-containing protein" evidence="1">
    <location>
        <begin position="22"/>
        <end position="477"/>
    </location>
</feature>
<dbReference type="SMART" id="SM01411">
    <property type="entry name" value="Ephrin_rec_like"/>
    <property type="match status" value="1"/>
</dbReference>
<dbReference type="InterPro" id="IPR009030">
    <property type="entry name" value="Growth_fac_rcpt_cys_sf"/>
</dbReference>
<dbReference type="SUPFAM" id="SSF57184">
    <property type="entry name" value="Growth factor receptor domain"/>
    <property type="match status" value="1"/>
</dbReference>
<dbReference type="EMBL" id="JAFNEN010000026">
    <property type="protein sequence ID" value="KAG8199496.1"/>
    <property type="molecule type" value="Genomic_DNA"/>
</dbReference>
<keyword evidence="1" id="KW-0732">Signal</keyword>
<evidence type="ECO:0000259" key="2">
    <source>
        <dbReference type="Pfam" id="PF07699"/>
    </source>
</evidence>
<dbReference type="InterPro" id="IPR011641">
    <property type="entry name" value="Tyr-kin_ephrin_A/B_rcpt-like"/>
</dbReference>
<dbReference type="Gene3D" id="2.10.50.10">
    <property type="entry name" value="Tumor Necrosis Factor Receptor, subunit A, domain 2"/>
    <property type="match status" value="1"/>
</dbReference>
<accession>A0AAV6VVI2</accession>
<sequence>MNISTIIIAWTLIFHLQKCFSSRVELNVEEKSGSKVKLICMPPNSMLVKTNDSKDILRIDSKFGTSEKKKVILNDPDLLVVSNSSEKAIRLKCLLKALKLRKNLGARALNHSKARKERKLAGSESKNKSRILKEKISREEPQTAGYIQTEEGNCPPGHRIDQDRCFPCFPGSYTSGQETECFLCPKDFYMSREGADSCWPCPDGKGTLKEGADSESACIVDYINNTAYTISSFIMDLHQPHIDSNVLTQSTIKYERQRYEEIELPDLFKIPTNKDYEQKSRVSSGKNKCKKHHGSMPHFRKQWKVDFEGSAILTDNYSSSNEEEDTIDIQPRNKSTCEIPGTDTLETQLQVKNSSSLLLNMPETSNETSNEKIGNSNYVTPIDISSQIQPETSQVKVGHHEKVFSENDKFLTSINSSTENTNESQEYQTCQSFSCISDDVLFNRRNITKPTSCPLHRDIVNRCHVEVVLIPYPPLCS</sequence>
<name>A0AAV6VVI2_9ARAC</name>
<protein>
    <recommendedName>
        <fullName evidence="2">Tyrosine-protein kinase ephrin type A/B receptor-like domain-containing protein</fullName>
    </recommendedName>
</protein>
<evidence type="ECO:0000256" key="1">
    <source>
        <dbReference type="SAM" id="SignalP"/>
    </source>
</evidence>
<keyword evidence="4" id="KW-1185">Reference proteome</keyword>